<name>A0A1L0GSP1_9ASCO</name>
<organism evidence="1 2">
    <name type="scientific">Sungouiella intermedia</name>
    <dbReference type="NCBI Taxonomy" id="45354"/>
    <lineage>
        <taxon>Eukaryota</taxon>
        <taxon>Fungi</taxon>
        <taxon>Dikarya</taxon>
        <taxon>Ascomycota</taxon>
        <taxon>Saccharomycotina</taxon>
        <taxon>Pichiomycetes</taxon>
        <taxon>Metschnikowiaceae</taxon>
        <taxon>Sungouiella</taxon>
    </lineage>
</organism>
<dbReference type="AlphaFoldDB" id="A0A1L0GSP1"/>
<evidence type="ECO:0000313" key="1">
    <source>
        <dbReference type="EMBL" id="SGZ59021.1"/>
    </source>
</evidence>
<accession>A0A1L0GSP1</accession>
<dbReference type="Proteomes" id="UP000182259">
    <property type="component" value="Chromosome VII"/>
</dbReference>
<sequence>MSSVEVVCSVSGTQTVYTGLVGPNETFLCVDGVPYTKANPYKSGASGSNILKSKVILFTAVLLLLSCFAVAEVNNKLCSGEVVLH</sequence>
<evidence type="ECO:0000313" key="2">
    <source>
        <dbReference type="Proteomes" id="UP000182259"/>
    </source>
</evidence>
<protein>
    <submittedName>
        <fullName evidence="1">CIC11C00000002000</fullName>
    </submittedName>
</protein>
<reference evidence="1 2" key="1">
    <citation type="submission" date="2016-10" db="EMBL/GenBank/DDBJ databases">
        <authorList>
            <person name="de Groot N.N."/>
        </authorList>
    </citation>
    <scope>NUCLEOTIDE SEQUENCE [LARGE SCALE GENOMIC DNA]</scope>
    <source>
        <strain evidence="1 2">PYCC 4715</strain>
    </source>
</reference>
<gene>
    <name evidence="1" type="ORF">SAMEA4029009_CIC11G00000002000</name>
</gene>
<proteinExistence type="predicted"/>
<dbReference type="EMBL" id="LT635770">
    <property type="protein sequence ID" value="SGZ59021.1"/>
    <property type="molecule type" value="Genomic_DNA"/>
</dbReference>